<dbReference type="Proteomes" id="UP000034516">
    <property type="component" value="Unassembled WGS sequence"/>
</dbReference>
<evidence type="ECO:0000313" key="17">
    <source>
        <dbReference type="Proteomes" id="UP000034516"/>
    </source>
</evidence>
<evidence type="ECO:0000256" key="1">
    <source>
        <dbReference type="ARBA" id="ARBA00000370"/>
    </source>
</evidence>
<dbReference type="CDD" id="cd16010">
    <property type="entry name" value="iPGM"/>
    <property type="match status" value="1"/>
</dbReference>
<dbReference type="InterPro" id="IPR006124">
    <property type="entry name" value="Metalloenzyme"/>
</dbReference>
<evidence type="ECO:0000256" key="2">
    <source>
        <dbReference type="ARBA" id="ARBA00002315"/>
    </source>
</evidence>
<dbReference type="SUPFAM" id="SSF64158">
    <property type="entry name" value="2,3-Bisphosphoglycerate-independent phosphoglycerate mutase, substrate-binding domain"/>
    <property type="match status" value="1"/>
</dbReference>
<dbReference type="InterPro" id="IPR005995">
    <property type="entry name" value="Pgm_bpd_ind"/>
</dbReference>
<name>A0A0G0Z149_9BACT</name>
<dbReference type="Gene3D" id="3.40.720.10">
    <property type="entry name" value="Alkaline Phosphatase, subunit A"/>
    <property type="match status" value="1"/>
</dbReference>
<feature type="binding site" evidence="9 12">
    <location>
        <begin position="262"/>
        <end position="265"/>
    </location>
    <ligand>
        <name>substrate</name>
    </ligand>
</feature>
<comment type="pathway">
    <text evidence="3 9">Carbohydrate degradation; glycolysis; pyruvate from D-glyceraldehyde 3-phosphate: step 3/5.</text>
</comment>
<dbReference type="UniPathway" id="UPA00109">
    <property type="reaction ID" value="UER00186"/>
</dbReference>
<gene>
    <name evidence="9" type="primary">gpmI</name>
    <name evidence="16" type="ORF">UV02_C0012G0020</name>
</gene>
<keyword evidence="8 9" id="KW-0413">Isomerase</keyword>
<comment type="similarity">
    <text evidence="4 9">Belongs to the BPG-independent phosphoglycerate mutase family.</text>
</comment>
<dbReference type="PANTHER" id="PTHR31637">
    <property type="entry name" value="2,3-BISPHOSPHOGLYCERATE-INDEPENDENT PHOSPHOGLYCERATE MUTASE"/>
    <property type="match status" value="1"/>
</dbReference>
<protein>
    <recommendedName>
        <fullName evidence="9 10">2,3-bisphosphoglycerate-independent phosphoglycerate mutase</fullName>
        <shortName evidence="9">BPG-independent PGAM</shortName>
        <shortName evidence="9">Phosphoglyceromutase</shortName>
        <shortName evidence="9">iPGM</shortName>
        <ecNumber evidence="9 10">5.4.2.12</ecNumber>
    </recommendedName>
</protein>
<dbReference type="HAMAP" id="MF_01038">
    <property type="entry name" value="GpmI"/>
    <property type="match status" value="1"/>
</dbReference>
<proteinExistence type="inferred from homology"/>
<dbReference type="EC" id="5.4.2.12" evidence="9 10"/>
<feature type="binding site" evidence="9 13">
    <location>
        <position position="12"/>
    </location>
    <ligand>
        <name>Mn(2+)</name>
        <dbReference type="ChEBI" id="CHEBI:29035"/>
        <label>2</label>
    </ligand>
</feature>
<feature type="binding site" evidence="9 12">
    <location>
        <begin position="154"/>
        <end position="155"/>
    </location>
    <ligand>
        <name>substrate</name>
    </ligand>
</feature>
<comment type="caution">
    <text evidence="16">The sequence shown here is derived from an EMBL/GenBank/DDBJ whole genome shotgun (WGS) entry which is preliminary data.</text>
</comment>
<dbReference type="GO" id="GO:0005829">
    <property type="term" value="C:cytosol"/>
    <property type="evidence" value="ECO:0007669"/>
    <property type="project" value="TreeGrafter"/>
</dbReference>
<evidence type="ECO:0000256" key="5">
    <source>
        <dbReference type="ARBA" id="ARBA00022723"/>
    </source>
</evidence>
<evidence type="ECO:0000256" key="7">
    <source>
        <dbReference type="ARBA" id="ARBA00023211"/>
    </source>
</evidence>
<evidence type="ECO:0000256" key="4">
    <source>
        <dbReference type="ARBA" id="ARBA00008819"/>
    </source>
</evidence>
<feature type="domain" description="Metalloenzyme" evidence="14">
    <location>
        <begin position="4"/>
        <end position="513"/>
    </location>
</feature>
<dbReference type="FunFam" id="3.40.1450.10:FF:000002">
    <property type="entry name" value="2,3-bisphosphoglycerate-independent phosphoglycerate mutase"/>
    <property type="match status" value="1"/>
</dbReference>
<comment type="subunit">
    <text evidence="9">Monomer.</text>
</comment>
<dbReference type="GO" id="GO:0006007">
    <property type="term" value="P:glucose catabolic process"/>
    <property type="evidence" value="ECO:0007669"/>
    <property type="project" value="InterPro"/>
</dbReference>
<dbReference type="GO" id="GO:0004619">
    <property type="term" value="F:phosphoglycerate mutase activity"/>
    <property type="evidence" value="ECO:0007669"/>
    <property type="project" value="UniProtKB-UniRule"/>
</dbReference>
<dbReference type="NCBIfam" id="TIGR01307">
    <property type="entry name" value="pgm_bpd_ind"/>
    <property type="match status" value="1"/>
</dbReference>
<keyword evidence="6 9" id="KW-0324">Glycolysis</keyword>
<feature type="binding site" evidence="9 13">
    <location>
        <position position="62"/>
    </location>
    <ligand>
        <name>Mn(2+)</name>
        <dbReference type="ChEBI" id="CHEBI:29035"/>
        <label>2</label>
    </ligand>
</feature>
<evidence type="ECO:0000256" key="8">
    <source>
        <dbReference type="ARBA" id="ARBA00023235"/>
    </source>
</evidence>
<keyword evidence="5 9" id="KW-0479">Metal-binding</keyword>
<feature type="binding site" evidence="9 13">
    <location>
        <position position="403"/>
    </location>
    <ligand>
        <name>Mn(2+)</name>
        <dbReference type="ChEBI" id="CHEBI:29035"/>
        <label>1</label>
    </ligand>
</feature>
<feature type="binding site" evidence="9 13">
    <location>
        <position position="463"/>
    </location>
    <ligand>
        <name>Mn(2+)</name>
        <dbReference type="ChEBI" id="CHEBI:29035"/>
        <label>1</label>
    </ligand>
</feature>
<feature type="binding site" evidence="9 12">
    <location>
        <position position="192"/>
    </location>
    <ligand>
        <name>substrate</name>
    </ligand>
</feature>
<evidence type="ECO:0000256" key="13">
    <source>
        <dbReference type="PIRSR" id="PIRSR001492-3"/>
    </source>
</evidence>
<dbReference type="InterPro" id="IPR011258">
    <property type="entry name" value="BPG-indep_PGM_N"/>
</dbReference>
<dbReference type="Pfam" id="PF06415">
    <property type="entry name" value="iPGM_N"/>
    <property type="match status" value="1"/>
</dbReference>
<dbReference type="InterPro" id="IPR036646">
    <property type="entry name" value="PGAM_B_sf"/>
</dbReference>
<accession>A0A0G0Z149</accession>
<feature type="binding site" evidence="9 13">
    <location>
        <position position="445"/>
    </location>
    <ligand>
        <name>Mn(2+)</name>
        <dbReference type="ChEBI" id="CHEBI:29035"/>
        <label>2</label>
    </ligand>
</feature>
<feature type="binding site" evidence="9 13">
    <location>
        <position position="444"/>
    </location>
    <ligand>
        <name>Mn(2+)</name>
        <dbReference type="ChEBI" id="CHEBI:29035"/>
        <label>2</label>
    </ligand>
</feature>
<dbReference type="PIRSF" id="PIRSF001492">
    <property type="entry name" value="IPGAM"/>
    <property type="match status" value="1"/>
</dbReference>
<comment type="cofactor">
    <cofactor evidence="9">
        <name>Mn(2+)</name>
        <dbReference type="ChEBI" id="CHEBI:29035"/>
    </cofactor>
    <text evidence="9">Binds 2 manganese ions per subunit.</text>
</comment>
<organism evidence="16 17">
    <name type="scientific">Candidatus Kuenenbacteria bacterium GW2011_GWA2_42_15</name>
    <dbReference type="NCBI Taxonomy" id="1618677"/>
    <lineage>
        <taxon>Bacteria</taxon>
        <taxon>Candidatus Kueneniibacteriota</taxon>
    </lineage>
</organism>
<evidence type="ECO:0000256" key="10">
    <source>
        <dbReference type="NCBIfam" id="TIGR01307"/>
    </source>
</evidence>
<evidence type="ECO:0000256" key="6">
    <source>
        <dbReference type="ARBA" id="ARBA00023152"/>
    </source>
</evidence>
<comment type="catalytic activity">
    <reaction evidence="1 9">
        <text>(2R)-2-phosphoglycerate = (2R)-3-phosphoglycerate</text>
        <dbReference type="Rhea" id="RHEA:15901"/>
        <dbReference type="ChEBI" id="CHEBI:58272"/>
        <dbReference type="ChEBI" id="CHEBI:58289"/>
        <dbReference type="EC" id="5.4.2.12"/>
    </reaction>
</comment>
<feature type="binding site" evidence="9 12">
    <location>
        <position position="186"/>
    </location>
    <ligand>
        <name>substrate</name>
    </ligand>
</feature>
<dbReference type="PATRIC" id="fig|1618677.3.peg.251"/>
<evidence type="ECO:0000259" key="14">
    <source>
        <dbReference type="Pfam" id="PF01676"/>
    </source>
</evidence>
<evidence type="ECO:0000259" key="15">
    <source>
        <dbReference type="Pfam" id="PF06415"/>
    </source>
</evidence>
<evidence type="ECO:0000256" key="12">
    <source>
        <dbReference type="PIRSR" id="PIRSR001492-2"/>
    </source>
</evidence>
<dbReference type="InterPro" id="IPR017850">
    <property type="entry name" value="Alkaline_phosphatase_core_sf"/>
</dbReference>
<dbReference type="AlphaFoldDB" id="A0A0G0Z149"/>
<feature type="binding site" evidence="9 12">
    <location>
        <position position="336"/>
    </location>
    <ligand>
        <name>substrate</name>
    </ligand>
</feature>
<dbReference type="EMBL" id="LCCW01000012">
    <property type="protein sequence ID" value="KKS42532.1"/>
    <property type="molecule type" value="Genomic_DNA"/>
</dbReference>
<feature type="binding site" evidence="9 13">
    <location>
        <position position="407"/>
    </location>
    <ligand>
        <name>Mn(2+)</name>
        <dbReference type="ChEBI" id="CHEBI:29035"/>
        <label>1</label>
    </ligand>
</feature>
<feature type="domain" description="BPG-independent PGAM N-terminal" evidence="15">
    <location>
        <begin position="82"/>
        <end position="300"/>
    </location>
</feature>
<keyword evidence="7 9" id="KW-0464">Manganese</keyword>
<feature type="binding site" evidence="9 12">
    <location>
        <position position="123"/>
    </location>
    <ligand>
        <name>substrate</name>
    </ligand>
</feature>
<dbReference type="PANTHER" id="PTHR31637:SF0">
    <property type="entry name" value="2,3-BISPHOSPHOGLYCERATE-INDEPENDENT PHOSPHOGLYCERATE MUTASE"/>
    <property type="match status" value="1"/>
</dbReference>
<dbReference type="Gene3D" id="3.40.1450.10">
    <property type="entry name" value="BPG-independent phosphoglycerate mutase, domain B"/>
    <property type="match status" value="1"/>
</dbReference>
<dbReference type="GO" id="GO:0006096">
    <property type="term" value="P:glycolytic process"/>
    <property type="evidence" value="ECO:0007669"/>
    <property type="project" value="UniProtKB-UniRule"/>
</dbReference>
<dbReference type="Pfam" id="PF01676">
    <property type="entry name" value="Metalloenzyme"/>
    <property type="match status" value="1"/>
</dbReference>
<feature type="active site" description="Phosphoserine intermediate" evidence="9 11">
    <location>
        <position position="62"/>
    </location>
</feature>
<evidence type="ECO:0000256" key="9">
    <source>
        <dbReference type="HAMAP-Rule" id="MF_01038"/>
    </source>
</evidence>
<sequence>MNSKPVVLLILDGWGVAPPTVGNAVTSANLKYWDYLLKNYPSTLLQASGEAVGLPWGKMGNSEVGHLTIGAGQIFLQSLEKINREIAIGSFFENTAFLKAVNHVKNNHSNLHLIGLLGDGGVHAHQSHLLALLDLAAKNNLHTKTYLHLFLDGRDTARNSGLIFLEELLEVINKMNCARVASLSGRYYGMDRNKNWDRIQKSFAVVTGASNVKATDSLAAVRMSYAKNIFDEEFEPTMIVDGDGQPVAAIGDNDAVIFFNFRADRARQLTQTFVLDDFSGFKRGKKFDNLLFVGFSEYEKGLPMEVAFPKPEIAWPLARIISENGGKQLHLAETEKYAHVTFFLNGLREEPFLGEERILLPSPNVASYDLKPEMSSFLIKDKLIEALKSGKFDFLAVNFASPDMVGHTGNLEASKAAVEAVDRCLAEIVEEIIRLGGQAVITADHGNVEEIINLETKEIDKEHSNFPVPLILAKEEYKNKFPARDNGELYTLKIRGALVDVAPTILAMLGLEKPESMIGIDLNRLFS</sequence>
<evidence type="ECO:0000256" key="11">
    <source>
        <dbReference type="PIRSR" id="PIRSR001492-1"/>
    </source>
</evidence>
<evidence type="ECO:0000256" key="3">
    <source>
        <dbReference type="ARBA" id="ARBA00004798"/>
    </source>
</evidence>
<comment type="function">
    <text evidence="2 9">Catalyzes the interconversion of 2-phosphoglycerate and 3-phosphoglycerate.</text>
</comment>
<evidence type="ECO:0000313" key="16">
    <source>
        <dbReference type="EMBL" id="KKS42532.1"/>
    </source>
</evidence>
<dbReference type="SUPFAM" id="SSF53649">
    <property type="entry name" value="Alkaline phosphatase-like"/>
    <property type="match status" value="1"/>
</dbReference>
<dbReference type="GO" id="GO:0030145">
    <property type="term" value="F:manganese ion binding"/>
    <property type="evidence" value="ECO:0007669"/>
    <property type="project" value="UniProtKB-UniRule"/>
</dbReference>
<reference evidence="16 17" key="1">
    <citation type="journal article" date="2015" name="Nature">
        <title>rRNA introns, odd ribosomes, and small enigmatic genomes across a large radiation of phyla.</title>
        <authorList>
            <person name="Brown C.T."/>
            <person name="Hug L.A."/>
            <person name="Thomas B.C."/>
            <person name="Sharon I."/>
            <person name="Castelle C.J."/>
            <person name="Singh A."/>
            <person name="Wilkins M.J."/>
            <person name="Williams K.H."/>
            <person name="Banfield J.F."/>
        </authorList>
    </citation>
    <scope>NUCLEOTIDE SEQUENCE [LARGE SCALE GENOMIC DNA]</scope>
</reference>